<keyword evidence="2" id="KW-1185">Reference proteome</keyword>
<evidence type="ECO:0000313" key="1">
    <source>
        <dbReference type="EMBL" id="KRY39659.1"/>
    </source>
</evidence>
<dbReference type="Proteomes" id="UP000054776">
    <property type="component" value="Unassembled WGS sequence"/>
</dbReference>
<protein>
    <submittedName>
        <fullName evidence="1">Uncharacterized protein</fullName>
    </submittedName>
</protein>
<dbReference type="KEGG" id="tsp:Tsp_11900"/>
<dbReference type="HOGENOM" id="CLU_2149119_0_0_1"/>
<dbReference type="EMBL" id="JYDH01000017">
    <property type="protein sequence ID" value="KRY39659.1"/>
    <property type="molecule type" value="Genomic_DNA"/>
</dbReference>
<dbReference type="InParanoid" id="E5STR1"/>
<sequence length="112" mass="12920">MKSYRLVETNFTATQNTYLFSKQICCGQLTSLEDSSPRNDAIETCVGDWMYLFIREYAEVKISLPSSMKEKTYQSQNQRVSQLAAKQRRVCDLPEHRIGRISGNIFAVLQML</sequence>
<evidence type="ECO:0000313" key="2">
    <source>
        <dbReference type="Proteomes" id="UP000054776"/>
    </source>
</evidence>
<reference evidence="1 2" key="1">
    <citation type="submission" date="2015-01" db="EMBL/GenBank/DDBJ databases">
        <title>Evolution of Trichinella species and genotypes.</title>
        <authorList>
            <person name="Korhonen P.K."/>
            <person name="Edoardo P."/>
            <person name="Giuseppe L.R."/>
            <person name="Gasser R.B."/>
        </authorList>
    </citation>
    <scope>NUCLEOTIDE SEQUENCE [LARGE SCALE GENOMIC DNA]</scope>
    <source>
        <strain evidence="1">ISS3</strain>
    </source>
</reference>
<organism evidence="1 2">
    <name type="scientific">Trichinella spiralis</name>
    <name type="common">Trichina worm</name>
    <dbReference type="NCBI Taxonomy" id="6334"/>
    <lineage>
        <taxon>Eukaryota</taxon>
        <taxon>Metazoa</taxon>
        <taxon>Ecdysozoa</taxon>
        <taxon>Nematoda</taxon>
        <taxon>Enoplea</taxon>
        <taxon>Dorylaimia</taxon>
        <taxon>Trichinellida</taxon>
        <taxon>Trichinellidae</taxon>
        <taxon>Trichinella</taxon>
    </lineage>
</organism>
<comment type="caution">
    <text evidence="1">The sequence shown here is derived from an EMBL/GenBank/DDBJ whole genome shotgun (WGS) entry which is preliminary data.</text>
</comment>
<dbReference type="RefSeq" id="XP_003372233.1">
    <property type="nucleotide sequence ID" value="XM_003372185.1"/>
</dbReference>
<gene>
    <name evidence="1" type="ORF">T01_4620</name>
</gene>
<name>E5STR1_TRISP</name>
<proteinExistence type="predicted"/>
<accession>E5STR1</accession>
<dbReference type="AlphaFoldDB" id="E5STR1"/>